<evidence type="ECO:0000313" key="1">
    <source>
        <dbReference type="EMBL" id="MEJ8305184.1"/>
    </source>
</evidence>
<protein>
    <submittedName>
        <fullName evidence="1">Uncharacterized protein</fullName>
    </submittedName>
</protein>
<name>A0ACC6PFB1_9BACL</name>
<accession>A0ACC6PFB1</accession>
<keyword evidence="2" id="KW-1185">Reference proteome</keyword>
<comment type="caution">
    <text evidence="1">The sequence shown here is derived from an EMBL/GenBank/DDBJ whole genome shotgun (WGS) entry which is preliminary data.</text>
</comment>
<reference evidence="1" key="1">
    <citation type="submission" date="2024-03" db="EMBL/GenBank/DDBJ databases">
        <title>Whole genome sequecning of epiphytes from Marcgravia umbellata leaves.</title>
        <authorList>
            <person name="Kumar G."/>
            <person name="Savka M.A."/>
        </authorList>
    </citation>
    <scope>NUCLEOTIDE SEQUENCE</scope>
    <source>
        <strain evidence="1">RIT_BL5</strain>
    </source>
</reference>
<evidence type="ECO:0000313" key="2">
    <source>
        <dbReference type="Proteomes" id="UP001380953"/>
    </source>
</evidence>
<proteinExistence type="predicted"/>
<dbReference type="EMBL" id="JBBKAR010000039">
    <property type="protein sequence ID" value="MEJ8305184.1"/>
    <property type="molecule type" value="Genomic_DNA"/>
</dbReference>
<dbReference type="Proteomes" id="UP001380953">
    <property type="component" value="Unassembled WGS sequence"/>
</dbReference>
<sequence length="354" mass="38592">MYIVSRDLIERSGISDPELTLALIEQTFRSKSAGTSAFAQEVAMARGKVENGAFYSLPAYLGQEADAIGVAGLKWTSHIPRTDAALPYTQPIILLNNLETGQPIALLEGELISGLRTGAVSAAAIRTLADPTADSLLLCGSGYQAGHQLRSLLPVLPGLKELHLWSRSPIHARRLHERFADELFKRNIRVRVHRELPARLDFAKIVVGATSAAEPYLTAEHFVPGHLYVHIGMRDIAAAAIPSFDTIVCDDYLSGVSSSSQSLFGWAREHAEIQQKVILLEQLINPSSDPSIPDAKLDIRQTASRKLMFNAFGLSMFDLALARETLSRLLKSSDLADQPPSFDLLDSASKKGGW</sequence>
<organism evidence="1 2">
    <name type="scientific">Saccharibacillus sacchari</name>
    <dbReference type="NCBI Taxonomy" id="456493"/>
    <lineage>
        <taxon>Bacteria</taxon>
        <taxon>Bacillati</taxon>
        <taxon>Bacillota</taxon>
        <taxon>Bacilli</taxon>
        <taxon>Bacillales</taxon>
        <taxon>Paenibacillaceae</taxon>
        <taxon>Saccharibacillus</taxon>
    </lineage>
</organism>
<gene>
    <name evidence="1" type="ORF">WKI47_14860</name>
</gene>